<dbReference type="InterPro" id="IPR021799">
    <property type="entry name" value="PIN-like_prokaryotic"/>
</dbReference>
<reference evidence="1 2" key="1">
    <citation type="submission" date="2020-08" db="EMBL/GenBank/DDBJ databases">
        <title>Phenotypic and transcriptomic analysis of seven clinical Stenotrophomonas maltophilia isolates identify a small set of shared and commonly regulated genes involved in biofilm lifestyle.</title>
        <authorList>
            <person name="Alio I."/>
            <person name="Gudzuhn M."/>
            <person name="Streit W."/>
        </authorList>
    </citation>
    <scope>NUCLEOTIDE SEQUENCE [LARGE SCALE GENOMIC DNA]</scope>
    <source>
        <strain evidence="1 2">UHH_SKK55</strain>
    </source>
</reference>
<dbReference type="AlphaFoldDB" id="A0AAX1IAX6"/>
<organism evidence="1 2">
    <name type="scientific">Stenotrophomonas maltophilia</name>
    <name type="common">Pseudomonas maltophilia</name>
    <name type="synonym">Xanthomonas maltophilia</name>
    <dbReference type="NCBI Taxonomy" id="40324"/>
    <lineage>
        <taxon>Bacteria</taxon>
        <taxon>Pseudomonadati</taxon>
        <taxon>Pseudomonadota</taxon>
        <taxon>Gammaproteobacteria</taxon>
        <taxon>Lysobacterales</taxon>
        <taxon>Lysobacteraceae</taxon>
        <taxon>Stenotrophomonas</taxon>
        <taxon>Stenotrophomonas maltophilia group</taxon>
    </lineage>
</organism>
<accession>A0AAX1IAX6</accession>
<sequence length="99" mass="10535">MGLGDGETECILIASSIQCQIACDDGRARKAAIKRLGNESLVTGSLGLMQRACSQGLISTEAAHLAYEEMRKLGGYLPQIDVDFFAKEVTLLDGFGAQP</sequence>
<name>A0AAX1IAX6_STEMA</name>
<dbReference type="Pfam" id="PF11848">
    <property type="entry name" value="DUF3368"/>
    <property type="match status" value="1"/>
</dbReference>
<proteinExistence type="predicted"/>
<dbReference type="Proteomes" id="UP000515598">
    <property type="component" value="Chromosome"/>
</dbReference>
<protein>
    <submittedName>
        <fullName evidence="1">Uncharacterized protein</fullName>
    </submittedName>
</protein>
<dbReference type="EMBL" id="CP060025">
    <property type="protein sequence ID" value="QNG76474.1"/>
    <property type="molecule type" value="Genomic_DNA"/>
</dbReference>
<evidence type="ECO:0000313" key="1">
    <source>
        <dbReference type="EMBL" id="QNG76474.1"/>
    </source>
</evidence>
<gene>
    <name evidence="1" type="ORF">GPNADHDJ_00647</name>
</gene>
<evidence type="ECO:0000313" key="2">
    <source>
        <dbReference type="Proteomes" id="UP000515598"/>
    </source>
</evidence>